<protein>
    <submittedName>
        <fullName evidence="6">CRP-like cAMP-binding protein</fullName>
    </submittedName>
    <submittedName>
        <fullName evidence="7">Transcriptional regulator, Crp/Fnr family</fullName>
    </submittedName>
</protein>
<keyword evidence="3" id="KW-0804">Transcription</keyword>
<dbReference type="SUPFAM" id="SSF46785">
    <property type="entry name" value="Winged helix' DNA-binding domain"/>
    <property type="match status" value="1"/>
</dbReference>
<evidence type="ECO:0000313" key="9">
    <source>
        <dbReference type="Proteomes" id="UP000326857"/>
    </source>
</evidence>
<name>A0A2T5GL60_9SPHN</name>
<dbReference type="Proteomes" id="UP000244189">
    <property type="component" value="Unassembled WGS sequence"/>
</dbReference>
<dbReference type="CDD" id="cd00092">
    <property type="entry name" value="HTH_CRP"/>
    <property type="match status" value="1"/>
</dbReference>
<dbReference type="GO" id="GO:0003677">
    <property type="term" value="F:DNA binding"/>
    <property type="evidence" value="ECO:0007669"/>
    <property type="project" value="UniProtKB-KW"/>
</dbReference>
<keyword evidence="2" id="KW-0238">DNA-binding</keyword>
<evidence type="ECO:0000313" key="6">
    <source>
        <dbReference type="EMBL" id="PTQ60041.1"/>
    </source>
</evidence>
<dbReference type="InterPro" id="IPR000595">
    <property type="entry name" value="cNMP-bd_dom"/>
</dbReference>
<reference evidence="7 9" key="2">
    <citation type="submission" date="2019-09" db="EMBL/GenBank/DDBJ databases">
        <authorList>
            <person name="Dittami M. S."/>
        </authorList>
    </citation>
    <scope>NUCLEOTIDE SEQUENCE [LARGE SCALE GENOMIC DNA]</scope>
    <source>
        <strain evidence="7">SPHINGO391</strain>
    </source>
</reference>
<dbReference type="InterPro" id="IPR014710">
    <property type="entry name" value="RmlC-like_jellyroll"/>
</dbReference>
<dbReference type="InterPro" id="IPR036388">
    <property type="entry name" value="WH-like_DNA-bd_sf"/>
</dbReference>
<dbReference type="InterPro" id="IPR012318">
    <property type="entry name" value="HTH_CRP"/>
</dbReference>
<dbReference type="Proteomes" id="UP000326857">
    <property type="component" value="Unassembled WGS sequence"/>
</dbReference>
<evidence type="ECO:0000256" key="3">
    <source>
        <dbReference type="ARBA" id="ARBA00023163"/>
    </source>
</evidence>
<keyword evidence="8" id="KW-1185">Reference proteome</keyword>
<proteinExistence type="predicted"/>
<dbReference type="EMBL" id="CABVLI010000048">
    <property type="protein sequence ID" value="VVT30719.1"/>
    <property type="molecule type" value="Genomic_DNA"/>
</dbReference>
<dbReference type="PANTHER" id="PTHR24567">
    <property type="entry name" value="CRP FAMILY TRANSCRIPTIONAL REGULATORY PROTEIN"/>
    <property type="match status" value="1"/>
</dbReference>
<dbReference type="SMART" id="SM00419">
    <property type="entry name" value="HTH_CRP"/>
    <property type="match status" value="1"/>
</dbReference>
<dbReference type="InterPro" id="IPR018490">
    <property type="entry name" value="cNMP-bd_dom_sf"/>
</dbReference>
<sequence>MQLSGLIARLGRHLDLTDAEREAILHAERGERRLRAGDVLVAEGGESHALYVVRQGWLHSSTKLVTGGRQILRFHYAGDLIGTSSMAWSQAAATLTAISDCIVIDLPKTELGLLFRAQPRIAGLLYAIAAAENVAMSDRLTTIGRMGASERLSTLLLDIMARLRVTAGGIVDSFDLPLTQTDIGDALGLTKVHVNRTIRALEKSGVIERTGRRVRIVDEAALVAATGFTDRYGEIETAWLPPAI</sequence>
<dbReference type="PRINTS" id="PR00034">
    <property type="entry name" value="HTHCRP"/>
</dbReference>
<dbReference type="InterPro" id="IPR036390">
    <property type="entry name" value="WH_DNA-bd_sf"/>
</dbReference>
<dbReference type="InterPro" id="IPR050397">
    <property type="entry name" value="Env_Response_Regulators"/>
</dbReference>
<accession>A0A5E8AI53</accession>
<dbReference type="PROSITE" id="PS51063">
    <property type="entry name" value="HTH_CRP_2"/>
    <property type="match status" value="1"/>
</dbReference>
<evidence type="ECO:0000256" key="1">
    <source>
        <dbReference type="ARBA" id="ARBA00023015"/>
    </source>
</evidence>
<dbReference type="PANTHER" id="PTHR24567:SF68">
    <property type="entry name" value="DNA-BINDING TRANSCRIPTIONAL DUAL REGULATOR CRP"/>
    <property type="match status" value="1"/>
</dbReference>
<feature type="domain" description="Cyclic nucleotide-binding" evidence="4">
    <location>
        <begin position="15"/>
        <end position="111"/>
    </location>
</feature>
<dbReference type="Gene3D" id="2.60.120.10">
    <property type="entry name" value="Jelly Rolls"/>
    <property type="match status" value="1"/>
</dbReference>
<dbReference type="CDD" id="cd00038">
    <property type="entry name" value="CAP_ED"/>
    <property type="match status" value="1"/>
</dbReference>
<gene>
    <name evidence="6" type="ORF">C8J26_2901</name>
    <name evidence="7" type="ORF">SPHINGO391_520057</name>
</gene>
<reference evidence="6 8" key="1">
    <citation type="submission" date="2018-04" db="EMBL/GenBank/DDBJ databases">
        <title>Genomic Encyclopedia of Type Strains, Phase III (KMG-III): the genomes of soil and plant-associated and newly described type strains.</title>
        <authorList>
            <person name="Whitman W."/>
        </authorList>
    </citation>
    <scope>NUCLEOTIDE SEQUENCE [LARGE SCALE GENOMIC DNA]</scope>
    <source>
        <strain evidence="6 8">MA101b</strain>
    </source>
</reference>
<dbReference type="Pfam" id="PF00027">
    <property type="entry name" value="cNMP_binding"/>
    <property type="match status" value="1"/>
</dbReference>
<keyword evidence="1" id="KW-0805">Transcription regulation</keyword>
<dbReference type="SMART" id="SM00100">
    <property type="entry name" value="cNMP"/>
    <property type="match status" value="1"/>
</dbReference>
<evidence type="ECO:0000313" key="7">
    <source>
        <dbReference type="EMBL" id="VVT30719.1"/>
    </source>
</evidence>
<evidence type="ECO:0000313" key="8">
    <source>
        <dbReference type="Proteomes" id="UP000244189"/>
    </source>
</evidence>
<evidence type="ECO:0000256" key="2">
    <source>
        <dbReference type="ARBA" id="ARBA00023125"/>
    </source>
</evidence>
<dbReference type="EMBL" id="QAOG01000004">
    <property type="protein sequence ID" value="PTQ60041.1"/>
    <property type="molecule type" value="Genomic_DNA"/>
</dbReference>
<dbReference type="Gene3D" id="1.10.10.10">
    <property type="entry name" value="Winged helix-like DNA-binding domain superfamily/Winged helix DNA-binding domain"/>
    <property type="match status" value="1"/>
</dbReference>
<organism evidence="6 8">
    <name type="scientific">Sphingomonas aurantiaca</name>
    <dbReference type="NCBI Taxonomy" id="185949"/>
    <lineage>
        <taxon>Bacteria</taxon>
        <taxon>Pseudomonadati</taxon>
        <taxon>Pseudomonadota</taxon>
        <taxon>Alphaproteobacteria</taxon>
        <taxon>Sphingomonadales</taxon>
        <taxon>Sphingomonadaceae</taxon>
        <taxon>Sphingomonas</taxon>
    </lineage>
</organism>
<feature type="domain" description="HTH crp-type" evidence="5">
    <location>
        <begin position="146"/>
        <end position="220"/>
    </location>
</feature>
<dbReference type="Pfam" id="PF13545">
    <property type="entry name" value="HTH_Crp_2"/>
    <property type="match status" value="1"/>
</dbReference>
<accession>A0A2T5GL60</accession>
<dbReference type="AlphaFoldDB" id="A0A2T5GL60"/>
<dbReference type="SUPFAM" id="SSF51206">
    <property type="entry name" value="cAMP-binding domain-like"/>
    <property type="match status" value="1"/>
</dbReference>
<dbReference type="GO" id="GO:0003700">
    <property type="term" value="F:DNA-binding transcription factor activity"/>
    <property type="evidence" value="ECO:0007669"/>
    <property type="project" value="TreeGrafter"/>
</dbReference>
<dbReference type="PROSITE" id="PS50042">
    <property type="entry name" value="CNMP_BINDING_3"/>
    <property type="match status" value="1"/>
</dbReference>
<evidence type="ECO:0000259" key="5">
    <source>
        <dbReference type="PROSITE" id="PS51063"/>
    </source>
</evidence>
<dbReference type="GO" id="GO:0005829">
    <property type="term" value="C:cytosol"/>
    <property type="evidence" value="ECO:0007669"/>
    <property type="project" value="TreeGrafter"/>
</dbReference>
<evidence type="ECO:0000259" key="4">
    <source>
        <dbReference type="PROSITE" id="PS50042"/>
    </source>
</evidence>